<dbReference type="Gene3D" id="2.10.109.10">
    <property type="entry name" value="Umud Fragment, subunit A"/>
    <property type="match status" value="1"/>
</dbReference>
<dbReference type="Pfam" id="PF00717">
    <property type="entry name" value="Peptidase_S24"/>
    <property type="match status" value="1"/>
</dbReference>
<dbReference type="PANTHER" id="PTHR40661:SF3">
    <property type="entry name" value="FELS-1 PROPHAGE TRANSCRIPTIONAL REGULATOR"/>
    <property type="match status" value="1"/>
</dbReference>
<dbReference type="HOGENOM" id="CLU_066192_1_2_4"/>
<keyword evidence="1" id="KW-0805">Transcription regulation</keyword>
<protein>
    <submittedName>
        <fullName evidence="5">Transcriptional regulator</fullName>
    </submittedName>
</protein>
<dbReference type="InterPro" id="IPR015927">
    <property type="entry name" value="Peptidase_S24_S26A/B/C"/>
</dbReference>
<dbReference type="eggNOG" id="COG2932">
    <property type="taxonomic scope" value="Bacteria"/>
</dbReference>
<dbReference type="EMBL" id="CP001154">
    <property type="protein sequence ID" value="ACO74156.1"/>
    <property type="molecule type" value="Genomic_DNA"/>
</dbReference>
<dbReference type="CDD" id="cd06529">
    <property type="entry name" value="S24_LexA-like"/>
    <property type="match status" value="1"/>
</dbReference>
<evidence type="ECO:0000256" key="3">
    <source>
        <dbReference type="ARBA" id="ARBA00023163"/>
    </source>
</evidence>
<sequence length="242" mass="26689">MSQDVNNSVPIDEEEIGTRIRVVADRYLSRQAAADAAGVSLISLRRYINGEVHPPFATLARLALPQGVSLHWLATGEGEQDEKTAAAAVPCPCLDTLGNPVDLEEFVFIPRYSVRAAAGCGQWPEDESPRFSMAFRRYWVENYLRANPDELSVIAVDGDSMEGVLNDRDVILVNHADRDPRGSIYVLRIDGHLVVKQVQRLPGGILEVSSSNPAYKPFTVELGKVGDDFDVIGRVVWFGRQV</sequence>
<dbReference type="InterPro" id="IPR001387">
    <property type="entry name" value="Cro/C1-type_HTH"/>
</dbReference>
<gene>
    <name evidence="5" type="ordered locus">LHK_01165</name>
</gene>
<dbReference type="CDD" id="cd00093">
    <property type="entry name" value="HTH_XRE"/>
    <property type="match status" value="1"/>
</dbReference>
<dbReference type="Proteomes" id="UP000002010">
    <property type="component" value="Chromosome"/>
</dbReference>
<dbReference type="STRING" id="557598.LHK_01165"/>
<dbReference type="AlphaFoldDB" id="C1D6P9"/>
<dbReference type="InterPro" id="IPR039418">
    <property type="entry name" value="LexA-like"/>
</dbReference>
<dbReference type="InterPro" id="IPR036286">
    <property type="entry name" value="LexA/Signal_pep-like_sf"/>
</dbReference>
<evidence type="ECO:0000256" key="1">
    <source>
        <dbReference type="ARBA" id="ARBA00023015"/>
    </source>
</evidence>
<dbReference type="PROSITE" id="PS50943">
    <property type="entry name" value="HTH_CROC1"/>
    <property type="match status" value="1"/>
</dbReference>
<keyword evidence="2" id="KW-0238">DNA-binding</keyword>
<reference evidence="5 6" key="1">
    <citation type="journal article" date="2009" name="PLoS Genet.">
        <title>The complete genome and proteome of Laribacter hongkongensis reveal potential mechanisms for adaptations to different temperatures and habitats.</title>
        <authorList>
            <person name="Woo P.C."/>
            <person name="Lau S.K."/>
            <person name="Tse H."/>
            <person name="Teng J.L."/>
            <person name="Curreem S.O."/>
            <person name="Tsang A.K."/>
            <person name="Fan R.Y."/>
            <person name="Wong G.K."/>
            <person name="Huang Y."/>
            <person name="Loman N.J."/>
            <person name="Snyder L.A."/>
            <person name="Cai J.J."/>
            <person name="Huang J.D."/>
            <person name="Mak W."/>
            <person name="Pallen M.J."/>
            <person name="Lok S."/>
            <person name="Yuen K.Y."/>
        </authorList>
    </citation>
    <scope>NUCLEOTIDE SEQUENCE [LARGE SCALE GENOMIC DNA]</scope>
    <source>
        <strain evidence="5 6">HLHK9</strain>
    </source>
</reference>
<dbReference type="KEGG" id="lhk:LHK_01165"/>
<name>C1D6P9_LARHH</name>
<dbReference type="Pfam" id="PF01381">
    <property type="entry name" value="HTH_3"/>
    <property type="match status" value="1"/>
</dbReference>
<evidence type="ECO:0000313" key="6">
    <source>
        <dbReference type="Proteomes" id="UP000002010"/>
    </source>
</evidence>
<dbReference type="PANTHER" id="PTHR40661">
    <property type="match status" value="1"/>
</dbReference>
<dbReference type="SMART" id="SM00530">
    <property type="entry name" value="HTH_XRE"/>
    <property type="match status" value="1"/>
</dbReference>
<dbReference type="Gene3D" id="1.10.260.40">
    <property type="entry name" value="lambda repressor-like DNA-binding domains"/>
    <property type="match status" value="1"/>
</dbReference>
<keyword evidence="3" id="KW-0804">Transcription</keyword>
<dbReference type="SUPFAM" id="SSF51306">
    <property type="entry name" value="LexA/Signal peptidase"/>
    <property type="match status" value="1"/>
</dbReference>
<evidence type="ECO:0000256" key="2">
    <source>
        <dbReference type="ARBA" id="ARBA00023125"/>
    </source>
</evidence>
<proteinExistence type="predicted"/>
<dbReference type="GO" id="GO:0003677">
    <property type="term" value="F:DNA binding"/>
    <property type="evidence" value="ECO:0007669"/>
    <property type="project" value="UniProtKB-KW"/>
</dbReference>
<accession>C1D6P9</accession>
<evidence type="ECO:0000259" key="4">
    <source>
        <dbReference type="PROSITE" id="PS50943"/>
    </source>
</evidence>
<evidence type="ECO:0000313" key="5">
    <source>
        <dbReference type="EMBL" id="ACO74156.1"/>
    </source>
</evidence>
<feature type="domain" description="HTH cro/C1-type" evidence="4">
    <location>
        <begin position="28"/>
        <end position="73"/>
    </location>
</feature>
<dbReference type="InterPro" id="IPR010982">
    <property type="entry name" value="Lambda_DNA-bd_dom_sf"/>
</dbReference>
<organism evidence="5 6">
    <name type="scientific">Laribacter hongkongensis (strain HLHK9)</name>
    <dbReference type="NCBI Taxonomy" id="557598"/>
    <lineage>
        <taxon>Bacteria</taxon>
        <taxon>Pseudomonadati</taxon>
        <taxon>Pseudomonadota</taxon>
        <taxon>Betaproteobacteria</taxon>
        <taxon>Neisseriales</taxon>
        <taxon>Aquaspirillaceae</taxon>
        <taxon>Laribacter</taxon>
    </lineage>
</organism>
<keyword evidence="6" id="KW-1185">Reference proteome</keyword>
<dbReference type="SUPFAM" id="SSF47413">
    <property type="entry name" value="lambda repressor-like DNA-binding domains"/>
    <property type="match status" value="1"/>
</dbReference>